<name>A0A2S8BEH2_9MYCO</name>
<reference evidence="1 2" key="1">
    <citation type="journal article" date="2017" name="Int. J. Syst. Evol. Microbiol.">
        <title>Mycobacterium talmoniae sp. nov., a slowly growing mycobacterium isolated from human respiratory samples.</title>
        <authorList>
            <person name="Davidson R.M."/>
            <person name="DeGroote M.A."/>
            <person name="Marola J.L."/>
            <person name="Buss S."/>
            <person name="Jones V."/>
            <person name="McNeil M.R."/>
            <person name="Freifeld A.G."/>
            <person name="Elaine Epperson L."/>
            <person name="Hasan N.A."/>
            <person name="Jackson M."/>
            <person name="Iwen P.C."/>
            <person name="Salfinger M."/>
            <person name="Strong M."/>
        </authorList>
    </citation>
    <scope>NUCLEOTIDE SEQUENCE [LARGE SCALE GENOMIC DNA]</scope>
    <source>
        <strain evidence="1 2">ATCC BAA-2683</strain>
    </source>
</reference>
<comment type="caution">
    <text evidence="1">The sequence shown here is derived from an EMBL/GenBank/DDBJ whole genome shotgun (WGS) entry which is preliminary data.</text>
</comment>
<gene>
    <name evidence="1" type="ORF">C1Y40_04780</name>
</gene>
<dbReference type="EMBL" id="PPEA01000674">
    <property type="protein sequence ID" value="PQM45054.1"/>
    <property type="molecule type" value="Genomic_DNA"/>
</dbReference>
<organism evidence="1 2">
    <name type="scientific">Mycobacterium talmoniae</name>
    <dbReference type="NCBI Taxonomy" id="1858794"/>
    <lineage>
        <taxon>Bacteria</taxon>
        <taxon>Bacillati</taxon>
        <taxon>Actinomycetota</taxon>
        <taxon>Actinomycetes</taxon>
        <taxon>Mycobacteriales</taxon>
        <taxon>Mycobacteriaceae</taxon>
        <taxon>Mycobacterium</taxon>
    </lineage>
</organism>
<dbReference type="AlphaFoldDB" id="A0A2S8BEH2"/>
<proteinExistence type="predicted"/>
<evidence type="ECO:0008006" key="3">
    <source>
        <dbReference type="Google" id="ProtNLM"/>
    </source>
</evidence>
<dbReference type="Proteomes" id="UP000238296">
    <property type="component" value="Unassembled WGS sequence"/>
</dbReference>
<evidence type="ECO:0000313" key="2">
    <source>
        <dbReference type="Proteomes" id="UP000238296"/>
    </source>
</evidence>
<accession>A0A2S8BEH2</accession>
<evidence type="ECO:0000313" key="1">
    <source>
        <dbReference type="EMBL" id="PQM45054.1"/>
    </source>
</evidence>
<sequence length="211" mass="21046">MALAQGAGFPLLDMLKVPIDITSNISSALQTFAFQVQGIGIGALSAMGAGTYSLGLSAQAIIDAVGQSDPLAAFGALAGAPAAFTDAVLNGITKEFLGHTSYAYLGLLSPTIGQFAQSVGTGLFVTLPQAIAAAIAPEDASAASLAAVDLAGVDLPSLLGGFTQAFEGMLGNLGDLFDPAQLFAELGTVVPGVFAEIPQMLLEAATAAIPF</sequence>
<protein>
    <recommendedName>
        <fullName evidence="3">PE-PGRS family protein PE_PGRS30</fullName>
    </recommendedName>
</protein>